<organism evidence="1 2">
    <name type="scientific">Rosa chinensis</name>
    <name type="common">China rose</name>
    <dbReference type="NCBI Taxonomy" id="74649"/>
    <lineage>
        <taxon>Eukaryota</taxon>
        <taxon>Viridiplantae</taxon>
        <taxon>Streptophyta</taxon>
        <taxon>Embryophyta</taxon>
        <taxon>Tracheophyta</taxon>
        <taxon>Spermatophyta</taxon>
        <taxon>Magnoliopsida</taxon>
        <taxon>eudicotyledons</taxon>
        <taxon>Gunneridae</taxon>
        <taxon>Pentapetalae</taxon>
        <taxon>rosids</taxon>
        <taxon>fabids</taxon>
        <taxon>Rosales</taxon>
        <taxon>Rosaceae</taxon>
        <taxon>Rosoideae</taxon>
        <taxon>Rosoideae incertae sedis</taxon>
        <taxon>Rosa</taxon>
    </lineage>
</organism>
<name>A0A2P6QX55_ROSCH</name>
<reference evidence="1 2" key="1">
    <citation type="journal article" date="2018" name="Nat. Genet.">
        <title>The Rosa genome provides new insights in the design of modern roses.</title>
        <authorList>
            <person name="Bendahmane M."/>
        </authorList>
    </citation>
    <scope>NUCLEOTIDE SEQUENCE [LARGE SCALE GENOMIC DNA]</scope>
    <source>
        <strain evidence="2">cv. Old Blush</strain>
    </source>
</reference>
<protein>
    <submittedName>
        <fullName evidence="1">Uncharacterized protein</fullName>
    </submittedName>
</protein>
<sequence>MIWVTLPSSGCPIPLVFSTSILDFWYRLCPKKGVPQVHGTTKNQETIETTIYVCRASSSVRNTDNSGV</sequence>
<accession>A0A2P6QX55</accession>
<keyword evidence="2" id="KW-1185">Reference proteome</keyword>
<comment type="caution">
    <text evidence="1">The sequence shown here is derived from an EMBL/GenBank/DDBJ whole genome shotgun (WGS) entry which is preliminary data.</text>
</comment>
<evidence type="ECO:0000313" key="2">
    <source>
        <dbReference type="Proteomes" id="UP000238479"/>
    </source>
</evidence>
<dbReference type="Proteomes" id="UP000238479">
    <property type="component" value="Chromosome 4"/>
</dbReference>
<dbReference type="EMBL" id="PDCK01000042">
    <property type="protein sequence ID" value="PRQ38741.1"/>
    <property type="molecule type" value="Genomic_DNA"/>
</dbReference>
<dbReference type="Gramene" id="PRQ38741">
    <property type="protein sequence ID" value="PRQ38741"/>
    <property type="gene ID" value="RchiOBHm_Chr4g0417321"/>
</dbReference>
<gene>
    <name evidence="1" type="ORF">RchiOBHm_Chr4g0417321</name>
</gene>
<dbReference type="AlphaFoldDB" id="A0A2P6QX55"/>
<evidence type="ECO:0000313" key="1">
    <source>
        <dbReference type="EMBL" id="PRQ38741.1"/>
    </source>
</evidence>
<proteinExistence type="predicted"/>